<organism evidence="1 2">
    <name type="scientific">Trichonephila clavata</name>
    <name type="common">Joro spider</name>
    <name type="synonym">Nephila clavata</name>
    <dbReference type="NCBI Taxonomy" id="2740835"/>
    <lineage>
        <taxon>Eukaryota</taxon>
        <taxon>Metazoa</taxon>
        <taxon>Ecdysozoa</taxon>
        <taxon>Arthropoda</taxon>
        <taxon>Chelicerata</taxon>
        <taxon>Arachnida</taxon>
        <taxon>Araneae</taxon>
        <taxon>Araneomorphae</taxon>
        <taxon>Entelegynae</taxon>
        <taxon>Araneoidea</taxon>
        <taxon>Nephilidae</taxon>
        <taxon>Trichonephila</taxon>
    </lineage>
</organism>
<keyword evidence="2" id="KW-1185">Reference proteome</keyword>
<reference evidence="1" key="1">
    <citation type="submission" date="2020-07" db="EMBL/GenBank/DDBJ databases">
        <title>Multicomponent nature underlies the extraordinary mechanical properties of spider dragline silk.</title>
        <authorList>
            <person name="Kono N."/>
            <person name="Nakamura H."/>
            <person name="Mori M."/>
            <person name="Yoshida Y."/>
            <person name="Ohtoshi R."/>
            <person name="Malay A.D."/>
            <person name="Moran D.A.P."/>
            <person name="Tomita M."/>
            <person name="Numata K."/>
            <person name="Arakawa K."/>
        </authorList>
    </citation>
    <scope>NUCLEOTIDE SEQUENCE</scope>
</reference>
<sequence>MATRMSSSMNCLMMARAKSVRTLSGRPELCSSLVDSRPCEAFLPTLLLYGMVGHYSQGLPQIHCDIHLISPAENDYFDVSALHNTGYFHLTRHSPTD</sequence>
<dbReference type="EMBL" id="BMAO01030011">
    <property type="protein sequence ID" value="GFQ65147.1"/>
    <property type="molecule type" value="Genomic_DNA"/>
</dbReference>
<gene>
    <name evidence="1" type="ORF">TNCT_208041</name>
</gene>
<dbReference type="OrthoDB" id="8381266at2759"/>
<name>A0A8X6H199_TRICU</name>
<accession>A0A8X6H199</accession>
<comment type="caution">
    <text evidence="1">The sequence shown here is derived from an EMBL/GenBank/DDBJ whole genome shotgun (WGS) entry which is preliminary data.</text>
</comment>
<evidence type="ECO:0000313" key="1">
    <source>
        <dbReference type="EMBL" id="GFQ65147.1"/>
    </source>
</evidence>
<dbReference type="Proteomes" id="UP000887116">
    <property type="component" value="Unassembled WGS sequence"/>
</dbReference>
<evidence type="ECO:0000313" key="2">
    <source>
        <dbReference type="Proteomes" id="UP000887116"/>
    </source>
</evidence>
<protein>
    <submittedName>
        <fullName evidence="1">Uncharacterized protein</fullName>
    </submittedName>
</protein>
<dbReference type="AlphaFoldDB" id="A0A8X6H199"/>
<proteinExistence type="predicted"/>